<dbReference type="Proteomes" id="UP000625711">
    <property type="component" value="Unassembled WGS sequence"/>
</dbReference>
<dbReference type="EMBL" id="JAACXV010014255">
    <property type="protein sequence ID" value="KAF7269157.1"/>
    <property type="molecule type" value="Genomic_DNA"/>
</dbReference>
<keyword evidence="2" id="KW-1185">Reference proteome</keyword>
<evidence type="ECO:0000313" key="1">
    <source>
        <dbReference type="EMBL" id="KAF7269157.1"/>
    </source>
</evidence>
<evidence type="ECO:0000313" key="2">
    <source>
        <dbReference type="Proteomes" id="UP000625711"/>
    </source>
</evidence>
<accession>A0A834I8L0</accession>
<dbReference type="AlphaFoldDB" id="A0A834I8L0"/>
<reference evidence="1" key="1">
    <citation type="submission" date="2020-08" db="EMBL/GenBank/DDBJ databases">
        <title>Genome sequencing and assembly of the red palm weevil Rhynchophorus ferrugineus.</title>
        <authorList>
            <person name="Dias G.B."/>
            <person name="Bergman C.M."/>
            <person name="Manee M."/>
        </authorList>
    </citation>
    <scope>NUCLEOTIDE SEQUENCE</scope>
    <source>
        <strain evidence="1">AA-2017</strain>
        <tissue evidence="1">Whole larva</tissue>
    </source>
</reference>
<protein>
    <submittedName>
        <fullName evidence="1">Uncharacterized protein</fullName>
    </submittedName>
</protein>
<organism evidence="1 2">
    <name type="scientific">Rhynchophorus ferrugineus</name>
    <name type="common">Red palm weevil</name>
    <name type="synonym">Curculio ferrugineus</name>
    <dbReference type="NCBI Taxonomy" id="354439"/>
    <lineage>
        <taxon>Eukaryota</taxon>
        <taxon>Metazoa</taxon>
        <taxon>Ecdysozoa</taxon>
        <taxon>Arthropoda</taxon>
        <taxon>Hexapoda</taxon>
        <taxon>Insecta</taxon>
        <taxon>Pterygota</taxon>
        <taxon>Neoptera</taxon>
        <taxon>Endopterygota</taxon>
        <taxon>Coleoptera</taxon>
        <taxon>Polyphaga</taxon>
        <taxon>Cucujiformia</taxon>
        <taxon>Curculionidae</taxon>
        <taxon>Dryophthorinae</taxon>
        <taxon>Rhynchophorus</taxon>
    </lineage>
</organism>
<sequence length="164" mass="19079">MSSSTLIYPQKKSLPHEHSSTYPYTNGFEVLPTYDTHIVSLNESEITFDCVRHVMYHEANRPDESPIRNKRILMLPPATPRPLPLTKKTPDDGCRYMRADKNCQFGMEGRNEEFKRDSLFPSSNMDLDNICGSCFILWWMEKITIRLISSSFFWGGRDIVYCNI</sequence>
<comment type="caution">
    <text evidence="1">The sequence shown here is derived from an EMBL/GenBank/DDBJ whole genome shotgun (WGS) entry which is preliminary data.</text>
</comment>
<gene>
    <name evidence="1" type="ORF">GWI33_017788</name>
</gene>
<proteinExistence type="predicted"/>
<name>A0A834I8L0_RHYFE</name>